<keyword evidence="11" id="KW-1185">Reference proteome</keyword>
<evidence type="ECO:0000256" key="8">
    <source>
        <dbReference type="ARBA" id="ARBA00023242"/>
    </source>
</evidence>
<dbReference type="InterPro" id="IPR040309">
    <property type="entry name" value="Naf1"/>
</dbReference>
<dbReference type="Proteomes" id="UP000567179">
    <property type="component" value="Unassembled WGS sequence"/>
</dbReference>
<name>A0A8H5AXU1_9AGAR</name>
<dbReference type="InterPro" id="IPR007504">
    <property type="entry name" value="H/ACA_rnp_Gar1/Naf1"/>
</dbReference>
<dbReference type="Gene3D" id="2.40.10.230">
    <property type="entry name" value="Probable tRNA pseudouridine synthase domain"/>
    <property type="match status" value="1"/>
</dbReference>
<keyword evidence="6" id="KW-0597">Phosphoprotein</keyword>
<evidence type="ECO:0000256" key="6">
    <source>
        <dbReference type="ARBA" id="ARBA00022553"/>
    </source>
</evidence>
<dbReference type="InterPro" id="IPR009000">
    <property type="entry name" value="Transl_B-barrel_sf"/>
</dbReference>
<dbReference type="GO" id="GO:0006364">
    <property type="term" value="P:rRNA processing"/>
    <property type="evidence" value="ECO:0007669"/>
    <property type="project" value="UniProtKB-KW"/>
</dbReference>
<evidence type="ECO:0000256" key="2">
    <source>
        <dbReference type="ARBA" id="ARBA00009801"/>
    </source>
</evidence>
<dbReference type="GO" id="GO:0001522">
    <property type="term" value="P:pseudouridine synthesis"/>
    <property type="evidence" value="ECO:0007669"/>
    <property type="project" value="InterPro"/>
</dbReference>
<comment type="subcellular location">
    <subcellularLocation>
        <location evidence="1">Nucleus</location>
    </subcellularLocation>
</comment>
<feature type="region of interest" description="Disordered" evidence="9">
    <location>
        <begin position="294"/>
        <end position="351"/>
    </location>
</feature>
<feature type="region of interest" description="Disordered" evidence="9">
    <location>
        <begin position="370"/>
        <end position="511"/>
    </location>
</feature>
<feature type="region of interest" description="Disordered" evidence="9">
    <location>
        <begin position="655"/>
        <end position="705"/>
    </location>
</feature>
<dbReference type="GO" id="GO:0005634">
    <property type="term" value="C:nucleus"/>
    <property type="evidence" value="ECO:0007669"/>
    <property type="project" value="UniProtKB-SubCell"/>
</dbReference>
<dbReference type="GO" id="GO:0000493">
    <property type="term" value="P:box H/ACA snoRNP assembly"/>
    <property type="evidence" value="ECO:0007669"/>
    <property type="project" value="InterPro"/>
</dbReference>
<accession>A0A8H5AXU1</accession>
<comment type="caution">
    <text evidence="10">The sequence shown here is derived from an EMBL/GenBank/DDBJ whole genome shotgun (WGS) entry which is preliminary data.</text>
</comment>
<feature type="compositionally biased region" description="Polar residues" evidence="9">
    <location>
        <begin position="655"/>
        <end position="696"/>
    </location>
</feature>
<keyword evidence="5" id="KW-0698">rRNA processing</keyword>
<evidence type="ECO:0000256" key="3">
    <source>
        <dbReference type="ARBA" id="ARBA00021438"/>
    </source>
</evidence>
<evidence type="ECO:0000256" key="9">
    <source>
        <dbReference type="SAM" id="MobiDB-lite"/>
    </source>
</evidence>
<feature type="region of interest" description="Disordered" evidence="9">
    <location>
        <begin position="109"/>
        <end position="166"/>
    </location>
</feature>
<evidence type="ECO:0000256" key="7">
    <source>
        <dbReference type="ARBA" id="ARBA00022884"/>
    </source>
</evidence>
<feature type="region of interest" description="Disordered" evidence="9">
    <location>
        <begin position="47"/>
        <end position="89"/>
    </location>
</feature>
<dbReference type="AlphaFoldDB" id="A0A8H5AXU1"/>
<feature type="compositionally biased region" description="Basic and acidic residues" evidence="9">
    <location>
        <begin position="436"/>
        <end position="475"/>
    </location>
</feature>
<feature type="compositionally biased region" description="Polar residues" evidence="9">
    <location>
        <begin position="480"/>
        <end position="494"/>
    </location>
</feature>
<feature type="compositionally biased region" description="Low complexity" evidence="9">
    <location>
        <begin position="109"/>
        <end position="126"/>
    </location>
</feature>
<dbReference type="GO" id="GO:0005732">
    <property type="term" value="C:sno(s)RNA-containing ribonucleoprotein complex"/>
    <property type="evidence" value="ECO:0007669"/>
    <property type="project" value="InterPro"/>
</dbReference>
<feature type="compositionally biased region" description="Polar residues" evidence="9">
    <location>
        <begin position="411"/>
        <end position="433"/>
    </location>
</feature>
<dbReference type="InterPro" id="IPR038664">
    <property type="entry name" value="Gar1/Naf1_Cbf5-bd_sf"/>
</dbReference>
<evidence type="ECO:0000256" key="4">
    <source>
        <dbReference type="ARBA" id="ARBA00022517"/>
    </source>
</evidence>
<feature type="compositionally biased region" description="Acidic residues" evidence="9">
    <location>
        <begin position="127"/>
        <end position="137"/>
    </location>
</feature>
<gene>
    <name evidence="10" type="ORF">D9619_002615</name>
</gene>
<evidence type="ECO:0000256" key="1">
    <source>
        <dbReference type="ARBA" id="ARBA00004123"/>
    </source>
</evidence>
<dbReference type="OrthoDB" id="21550at2759"/>
<protein>
    <recommendedName>
        <fullName evidence="3">H/ACA ribonucleoprotein complex non-core subunit NAF1</fullName>
    </recommendedName>
</protein>
<feature type="compositionally biased region" description="Low complexity" evidence="9">
    <location>
        <begin position="332"/>
        <end position="349"/>
    </location>
</feature>
<feature type="compositionally biased region" description="Low complexity" evidence="9">
    <location>
        <begin position="141"/>
        <end position="150"/>
    </location>
</feature>
<dbReference type="PANTHER" id="PTHR31633">
    <property type="entry name" value="H/ACA RIBONUCLEOPROTEIN COMPLEX NON-CORE SUBUNIT NAF1"/>
    <property type="match status" value="1"/>
</dbReference>
<dbReference type="GO" id="GO:0003723">
    <property type="term" value="F:RNA binding"/>
    <property type="evidence" value="ECO:0007669"/>
    <property type="project" value="UniProtKB-KW"/>
</dbReference>
<keyword evidence="4" id="KW-0690">Ribosome biogenesis</keyword>
<dbReference type="EMBL" id="JAACJJ010000056">
    <property type="protein sequence ID" value="KAF5312900.1"/>
    <property type="molecule type" value="Genomic_DNA"/>
</dbReference>
<comment type="similarity">
    <text evidence="2">Belongs to the NAF1 family.</text>
</comment>
<evidence type="ECO:0000313" key="10">
    <source>
        <dbReference type="EMBL" id="KAF5312900.1"/>
    </source>
</evidence>
<proteinExistence type="inferred from homology"/>
<feature type="compositionally biased region" description="Acidic residues" evidence="9">
    <location>
        <begin position="298"/>
        <end position="314"/>
    </location>
</feature>
<dbReference type="SUPFAM" id="SSF50447">
    <property type="entry name" value="Translation proteins"/>
    <property type="match status" value="1"/>
</dbReference>
<sequence>MLSFLWLTGPTPREARVPKKFTMDAFRVPTSIPQDLLLIHEIIGPQPSLKPTAPAPSAPTNSAVQRQDEDEDINSSDDEEDRRSEEEIAADLIAAASDDEEMVNAEVVAENKPLTDSSAGDSSSSDSDSDSDSDEDDVRAPAKSAPAAAAADDDDDEEGPGPSAANTYFQTKHEVAEVEVPIPEVDEVGADEVLERVGEVMNVMDNVAIIRGGVRGSDKALDSGTLVVFDDRKVMGYIYETFGPTTQPLYQVKFSSAFPLNQERVRLGREVFHVPARSNFVFVSQIKAIKGSDASNVYDEEPGEDEIEFSDDEAEAAHRSRLKRKRGESRARSTAPSAASSRASTPNPTLMRDQELAEDAMLSRGAFDEYSPYDMDYSVPGPSSRPAPIPYDDPYGDAYTAPDLDEPSRLSGATSSASPARNQSYDRSALGTSSRGGRDFDGRGGGRGRDSRGRGGRGGGRERGRGRGGGGDHRGGRQQYGRNMQHSQQQSQYGDESVSRSMDGIDPQRRTLSPTSFAIARATGQSGGGGDVYLQQQQLDHQHHRQPPYHDRVGPAFENFRYNMVQQLFATDPRNYAQQQQSYAQPLPRFGGSVGGYMNQGGQYPAQGGGGGGGGGFGMHGMQGVQPHINPRFASAFSFGLPQMQAQTQSFIPPFASQSEAITPTPSAGSVSSLSEWTVPLQSGSANDSAASSRVPSANPGGDAN</sequence>
<dbReference type="Pfam" id="PF04410">
    <property type="entry name" value="Gar1"/>
    <property type="match status" value="1"/>
</dbReference>
<keyword evidence="7" id="KW-0694">RNA-binding</keyword>
<feature type="compositionally biased region" description="Acidic residues" evidence="9">
    <location>
        <begin position="68"/>
        <end position="80"/>
    </location>
</feature>
<dbReference type="PANTHER" id="PTHR31633:SF1">
    <property type="entry name" value="H_ACA RIBONUCLEOPROTEIN COMPLEX NON-CORE SUBUNIT NAF1"/>
    <property type="match status" value="1"/>
</dbReference>
<evidence type="ECO:0000313" key="11">
    <source>
        <dbReference type="Proteomes" id="UP000567179"/>
    </source>
</evidence>
<evidence type="ECO:0000256" key="5">
    <source>
        <dbReference type="ARBA" id="ARBA00022552"/>
    </source>
</evidence>
<reference evidence="10 11" key="1">
    <citation type="journal article" date="2020" name="ISME J.">
        <title>Uncovering the hidden diversity of litter-decomposition mechanisms in mushroom-forming fungi.</title>
        <authorList>
            <person name="Floudas D."/>
            <person name="Bentzer J."/>
            <person name="Ahren D."/>
            <person name="Johansson T."/>
            <person name="Persson P."/>
            <person name="Tunlid A."/>
        </authorList>
    </citation>
    <scope>NUCLEOTIDE SEQUENCE [LARGE SCALE GENOMIC DNA]</scope>
    <source>
        <strain evidence="10 11">CBS 101986</strain>
    </source>
</reference>
<organism evidence="10 11">
    <name type="scientific">Psilocybe cf. subviscida</name>
    <dbReference type="NCBI Taxonomy" id="2480587"/>
    <lineage>
        <taxon>Eukaryota</taxon>
        <taxon>Fungi</taxon>
        <taxon>Dikarya</taxon>
        <taxon>Basidiomycota</taxon>
        <taxon>Agaricomycotina</taxon>
        <taxon>Agaricomycetes</taxon>
        <taxon>Agaricomycetidae</taxon>
        <taxon>Agaricales</taxon>
        <taxon>Agaricineae</taxon>
        <taxon>Strophariaceae</taxon>
        <taxon>Psilocybe</taxon>
    </lineage>
</organism>
<keyword evidence="8" id="KW-0539">Nucleus</keyword>